<dbReference type="EMBL" id="JAPCXB010000138">
    <property type="protein sequence ID" value="KAJ1606562.1"/>
    <property type="molecule type" value="Genomic_DNA"/>
</dbReference>
<reference evidence="3" key="1">
    <citation type="submission" date="2022-10" db="EMBL/GenBank/DDBJ databases">
        <title>Adaptive evolution leads to modifications in subtelomeric GC content in a zoonotic Cryptosporidium species.</title>
        <authorList>
            <person name="Li J."/>
            <person name="Feng Y."/>
            <person name="Xiao L."/>
        </authorList>
    </citation>
    <scope>NUCLEOTIDE SEQUENCE</scope>
    <source>
        <strain evidence="3">25894</strain>
    </source>
</reference>
<sequence length="543" mass="59929">MRPRDFASFAIALLFGVLVSVRGAGQLPLEPRGEDGSGAGGPARSAQLVVGSKGEVETKAEVGAEAEAEAGAGAETETGVEAEAEGDSATAGTTAERGKEKRTRSIIDSLLPNTEYCTEELSKLLDFSSIVSSSCGVDALKKVGGWLNKHKNSLPYWPSVSLPAPKNLITFYGCDWTICEREVENQIDQKLKRLHLPVKQIGNADPSDTRNYSNAKKAMDIQVRNGNMSRGELINSIGIWWCQKALPQLITDKETAYHSIFKEFNIQIDQQSGEPESEAETTRASGSGPGSDSDQDDVLAEESRESAERAPDVSVMVTKDDGSTHRDIYKYPSRLVFLKTALEEPMECYGIEPEKDNETTKDELREILDGERNRLESNLAFVLQIGTTIWRSNKTFSPLGKSTNSVQRLIGTMRAYTEEIRRDLFKLFPPVEAGSETAPIPSHEDVVILVSEICRIQSITDAISQVVIKLLRRNKFSKKVSEDAEHLLMNWMFADMNVKKSLIPVTKPAVTKKSSPSFIERAKRMKMNASRITKFMNAIADKD</sequence>
<gene>
    <name evidence="3" type="ORF">OJ252_3133</name>
</gene>
<accession>A0ABQ8P471</accession>
<evidence type="ECO:0000313" key="4">
    <source>
        <dbReference type="Proteomes" id="UP001071777"/>
    </source>
</evidence>
<feature type="signal peptide" evidence="2">
    <location>
        <begin position="1"/>
        <end position="23"/>
    </location>
</feature>
<evidence type="ECO:0000256" key="1">
    <source>
        <dbReference type="SAM" id="MobiDB-lite"/>
    </source>
</evidence>
<feature type="compositionally biased region" description="Basic and acidic residues" evidence="1">
    <location>
        <begin position="301"/>
        <end position="311"/>
    </location>
</feature>
<evidence type="ECO:0000256" key="2">
    <source>
        <dbReference type="SAM" id="SignalP"/>
    </source>
</evidence>
<comment type="caution">
    <text evidence="3">The sequence shown here is derived from an EMBL/GenBank/DDBJ whole genome shotgun (WGS) entry which is preliminary data.</text>
</comment>
<keyword evidence="2" id="KW-0732">Signal</keyword>
<feature type="region of interest" description="Disordered" evidence="1">
    <location>
        <begin position="29"/>
        <end position="101"/>
    </location>
</feature>
<name>A0ABQ8P471_9CRYT</name>
<proteinExistence type="predicted"/>
<feature type="compositionally biased region" description="Low complexity" evidence="1">
    <location>
        <begin position="63"/>
        <end position="77"/>
    </location>
</feature>
<organism evidence="3 4">
    <name type="scientific">Cryptosporidium canis</name>
    <dbReference type="NCBI Taxonomy" id="195482"/>
    <lineage>
        <taxon>Eukaryota</taxon>
        <taxon>Sar</taxon>
        <taxon>Alveolata</taxon>
        <taxon>Apicomplexa</taxon>
        <taxon>Conoidasida</taxon>
        <taxon>Coccidia</taxon>
        <taxon>Eucoccidiorida</taxon>
        <taxon>Eimeriorina</taxon>
        <taxon>Cryptosporidiidae</taxon>
        <taxon>Cryptosporidium</taxon>
    </lineage>
</organism>
<feature type="region of interest" description="Disordered" evidence="1">
    <location>
        <begin position="269"/>
        <end position="314"/>
    </location>
</feature>
<evidence type="ECO:0000313" key="3">
    <source>
        <dbReference type="EMBL" id="KAJ1606562.1"/>
    </source>
</evidence>
<keyword evidence="4" id="KW-1185">Reference proteome</keyword>
<protein>
    <submittedName>
        <fullName evidence="3">Signal peptide-containing protein</fullName>
    </submittedName>
</protein>
<feature type="chain" id="PRO_5045711078" evidence="2">
    <location>
        <begin position="24"/>
        <end position="543"/>
    </location>
</feature>
<dbReference type="Proteomes" id="UP001071777">
    <property type="component" value="Unassembled WGS sequence"/>
</dbReference>